<sequence>MHLSRDHCSALRERMGMDCLVSLMRSVLLIALMLDCGGRRESEKGSEGEGERERESAAGMCPQRARLGLGQGFRNAPQEIPVKARAGLEECSSRELRVEAGWGRARGMFPQSTPLTLEQKWRGSTGGERFPVPPPAPGWLRIRFPCGDQHPADRALGCPGEETGG</sequence>
<evidence type="ECO:0000313" key="3">
    <source>
        <dbReference type="Proteomes" id="UP001346869"/>
    </source>
</evidence>
<feature type="compositionally biased region" description="Basic and acidic residues" evidence="1">
    <location>
        <begin position="39"/>
        <end position="56"/>
    </location>
</feature>
<gene>
    <name evidence="2" type="ORF">PBY51_021520</name>
</gene>
<reference evidence="2 3" key="2">
    <citation type="journal article" date="2023" name="Mol. Biol. Evol.">
        <title>Genomics of Secondarily Temperate Adaptation in the Only Non-Antarctic Icefish.</title>
        <authorList>
            <person name="Rivera-Colon A.G."/>
            <person name="Rayamajhi N."/>
            <person name="Minhas B.F."/>
            <person name="Madrigal G."/>
            <person name="Bilyk K.T."/>
            <person name="Yoon V."/>
            <person name="Hune M."/>
            <person name="Gregory S."/>
            <person name="Cheng C.H.C."/>
            <person name="Catchen J.M."/>
        </authorList>
    </citation>
    <scope>NUCLEOTIDE SEQUENCE [LARGE SCALE GENOMIC DNA]</scope>
    <source>
        <strain evidence="2">JMC-PN-2008</strain>
    </source>
</reference>
<reference evidence="2 3" key="1">
    <citation type="journal article" date="2023" name="Genes (Basel)">
        <title>Chromosome-Level Genome Assembly and Circadian Gene Repertoire of the Patagonia Blennie Eleginops maclovinus-The Closest Ancestral Proxy of Antarctic Cryonotothenioids.</title>
        <authorList>
            <person name="Cheng C.C."/>
            <person name="Rivera-Colon A.G."/>
            <person name="Minhas B.F."/>
            <person name="Wilson L."/>
            <person name="Rayamajhi N."/>
            <person name="Vargas-Chacoff L."/>
            <person name="Catchen J.M."/>
        </authorList>
    </citation>
    <scope>NUCLEOTIDE SEQUENCE [LARGE SCALE GENOMIC DNA]</scope>
    <source>
        <strain evidence="2">JMC-PN-2008</strain>
    </source>
</reference>
<feature type="region of interest" description="Disordered" evidence="1">
    <location>
        <begin position="39"/>
        <end position="61"/>
    </location>
</feature>
<evidence type="ECO:0000256" key="1">
    <source>
        <dbReference type="SAM" id="MobiDB-lite"/>
    </source>
</evidence>
<comment type="caution">
    <text evidence="2">The sequence shown here is derived from an EMBL/GenBank/DDBJ whole genome shotgun (WGS) entry which is preliminary data.</text>
</comment>
<accession>A0AAN7XFU9</accession>
<dbReference type="AlphaFoldDB" id="A0AAN7XFU9"/>
<organism evidence="2 3">
    <name type="scientific">Eleginops maclovinus</name>
    <name type="common">Patagonian blennie</name>
    <name type="synonym">Eleginus maclovinus</name>
    <dbReference type="NCBI Taxonomy" id="56733"/>
    <lineage>
        <taxon>Eukaryota</taxon>
        <taxon>Metazoa</taxon>
        <taxon>Chordata</taxon>
        <taxon>Craniata</taxon>
        <taxon>Vertebrata</taxon>
        <taxon>Euteleostomi</taxon>
        <taxon>Actinopterygii</taxon>
        <taxon>Neopterygii</taxon>
        <taxon>Teleostei</taxon>
        <taxon>Neoteleostei</taxon>
        <taxon>Acanthomorphata</taxon>
        <taxon>Eupercaria</taxon>
        <taxon>Perciformes</taxon>
        <taxon>Notothenioidei</taxon>
        <taxon>Eleginopidae</taxon>
        <taxon>Eleginops</taxon>
    </lineage>
</organism>
<name>A0AAN7XFU9_ELEMC</name>
<dbReference type="EMBL" id="JAUZQC010000014">
    <property type="protein sequence ID" value="KAK5860010.1"/>
    <property type="molecule type" value="Genomic_DNA"/>
</dbReference>
<keyword evidence="3" id="KW-1185">Reference proteome</keyword>
<evidence type="ECO:0000313" key="2">
    <source>
        <dbReference type="EMBL" id="KAK5860010.1"/>
    </source>
</evidence>
<protein>
    <submittedName>
        <fullName evidence="2">Uncharacterized protein</fullName>
    </submittedName>
</protein>
<dbReference type="Proteomes" id="UP001346869">
    <property type="component" value="Unassembled WGS sequence"/>
</dbReference>
<proteinExistence type="predicted"/>